<name>A0AA40FFU5_9HYME</name>
<evidence type="ECO:0000313" key="2">
    <source>
        <dbReference type="Proteomes" id="UP001177670"/>
    </source>
</evidence>
<keyword evidence="2" id="KW-1185">Reference proteome</keyword>
<gene>
    <name evidence="1" type="ORF">K0M31_015301</name>
</gene>
<protein>
    <submittedName>
        <fullName evidence="1">Uncharacterized protein</fullName>
    </submittedName>
</protein>
<dbReference type="Proteomes" id="UP001177670">
    <property type="component" value="Unassembled WGS sequence"/>
</dbReference>
<evidence type="ECO:0000313" key="1">
    <source>
        <dbReference type="EMBL" id="KAK1118258.1"/>
    </source>
</evidence>
<dbReference type="EMBL" id="JAHYIQ010000044">
    <property type="protein sequence ID" value="KAK1118258.1"/>
    <property type="molecule type" value="Genomic_DNA"/>
</dbReference>
<comment type="caution">
    <text evidence="1">The sequence shown here is derived from an EMBL/GenBank/DDBJ whole genome shotgun (WGS) entry which is preliminary data.</text>
</comment>
<sequence>MELISSVDLIISKQIQSTDYFKAFEGEKLQGVTARQALELRCSSLFCEFLNPVVLKSHNNTDKNQSLRA</sequence>
<organism evidence="1 2">
    <name type="scientific">Melipona bicolor</name>
    <dbReference type="NCBI Taxonomy" id="60889"/>
    <lineage>
        <taxon>Eukaryota</taxon>
        <taxon>Metazoa</taxon>
        <taxon>Ecdysozoa</taxon>
        <taxon>Arthropoda</taxon>
        <taxon>Hexapoda</taxon>
        <taxon>Insecta</taxon>
        <taxon>Pterygota</taxon>
        <taxon>Neoptera</taxon>
        <taxon>Endopterygota</taxon>
        <taxon>Hymenoptera</taxon>
        <taxon>Apocrita</taxon>
        <taxon>Aculeata</taxon>
        <taxon>Apoidea</taxon>
        <taxon>Anthophila</taxon>
        <taxon>Apidae</taxon>
        <taxon>Melipona</taxon>
    </lineage>
</organism>
<dbReference type="AlphaFoldDB" id="A0AA40FFU5"/>
<accession>A0AA40FFU5</accession>
<reference evidence="1" key="1">
    <citation type="submission" date="2021-10" db="EMBL/GenBank/DDBJ databases">
        <title>Melipona bicolor Genome sequencing and assembly.</title>
        <authorList>
            <person name="Araujo N.S."/>
            <person name="Arias M.C."/>
        </authorList>
    </citation>
    <scope>NUCLEOTIDE SEQUENCE</scope>
    <source>
        <strain evidence="1">USP_2M_L1-L4_2017</strain>
        <tissue evidence="1">Whole body</tissue>
    </source>
</reference>
<proteinExistence type="predicted"/>